<accession>A0ABR3GLA0</accession>
<dbReference type="Proteomes" id="UP001447188">
    <property type="component" value="Unassembled WGS sequence"/>
</dbReference>
<keyword evidence="1" id="KW-0812">Transmembrane</keyword>
<comment type="caution">
    <text evidence="2">The sequence shown here is derived from an EMBL/GenBank/DDBJ whole genome shotgun (WGS) entry which is preliminary data.</text>
</comment>
<evidence type="ECO:0000313" key="3">
    <source>
        <dbReference type="Proteomes" id="UP001447188"/>
    </source>
</evidence>
<keyword evidence="1" id="KW-0472">Membrane</keyword>
<feature type="transmembrane region" description="Helical" evidence="1">
    <location>
        <begin position="21"/>
        <end position="44"/>
    </location>
</feature>
<keyword evidence="1" id="KW-1133">Transmembrane helix</keyword>
<dbReference type="InterPro" id="IPR012901">
    <property type="entry name" value="CARME"/>
</dbReference>
<sequence length="479" mass="54293">MFNHLFSAIYQFMTRNISSHGAGPTVVVIILTCFVVLAAVQYPLVFPWLQSFFPPGSSALGVQPGSQTASPLAHIHDMQKIEFGDGSNRQRARLRVLKQLIKTKGWERDTSHPRRRLLAALMGFLEYREKMEEGVQRKRSGWAKLSVRQKEFMSTVPYAEKLEKTSALIRENDILAHKIIDYGLSYYDLTFTELLSFRSAHKNDTRPVSDHTSVVQSLKHIIRDWSTSGSHERDVTFPQILTTLKKFYPDAAGRGNKKILVPGAGLGRLSYEIAAMGFETIANEYSFYQSLAHLWMISIPNSTPRDSFTLYPFINWWSHQRTTASLLRGVVFPDTLLSPPALERLSLIDGDFTTAFYAEFGTYDVVVTLFFIDTARNIVDYLDKIHAVLKPGGVWINLGPLLYGTGPWVEPSLNEVLAIAERVGFELVPTEEKWGADTFVDVEQWRGKVRGAFAGYSWDQDSLSRNAYQAQFWVATKKM</sequence>
<gene>
    <name evidence="2" type="ORF">Q9L58_004284</name>
</gene>
<evidence type="ECO:0000256" key="1">
    <source>
        <dbReference type="SAM" id="Phobius"/>
    </source>
</evidence>
<evidence type="ECO:0000313" key="2">
    <source>
        <dbReference type="EMBL" id="KAL0636676.1"/>
    </source>
</evidence>
<dbReference type="Gene3D" id="3.40.50.150">
    <property type="entry name" value="Vaccinia Virus protein VP39"/>
    <property type="match status" value="1"/>
</dbReference>
<dbReference type="EMBL" id="JBBBZM010000045">
    <property type="protein sequence ID" value="KAL0636676.1"/>
    <property type="molecule type" value="Genomic_DNA"/>
</dbReference>
<keyword evidence="3" id="KW-1185">Reference proteome</keyword>
<evidence type="ECO:0008006" key="4">
    <source>
        <dbReference type="Google" id="ProtNLM"/>
    </source>
</evidence>
<dbReference type="PANTHER" id="PTHR12303">
    <property type="entry name" value="CARNOSINE N-METHYLTRANSFERASE"/>
    <property type="match status" value="1"/>
</dbReference>
<dbReference type="CDD" id="cd02440">
    <property type="entry name" value="AdoMet_MTases"/>
    <property type="match status" value="1"/>
</dbReference>
<dbReference type="PANTHER" id="PTHR12303:SF13">
    <property type="match status" value="1"/>
</dbReference>
<dbReference type="InterPro" id="IPR029063">
    <property type="entry name" value="SAM-dependent_MTases_sf"/>
</dbReference>
<dbReference type="SMART" id="SM01296">
    <property type="entry name" value="N2227"/>
    <property type="match status" value="1"/>
</dbReference>
<dbReference type="SUPFAM" id="SSF53335">
    <property type="entry name" value="S-adenosyl-L-methionine-dependent methyltransferases"/>
    <property type="match status" value="1"/>
</dbReference>
<name>A0ABR3GLA0_9PEZI</name>
<protein>
    <recommendedName>
        <fullName evidence="4">N2227-domain-containing protein</fullName>
    </recommendedName>
</protein>
<organism evidence="2 3">
    <name type="scientific">Discina gigas</name>
    <dbReference type="NCBI Taxonomy" id="1032678"/>
    <lineage>
        <taxon>Eukaryota</taxon>
        <taxon>Fungi</taxon>
        <taxon>Dikarya</taxon>
        <taxon>Ascomycota</taxon>
        <taxon>Pezizomycotina</taxon>
        <taxon>Pezizomycetes</taxon>
        <taxon>Pezizales</taxon>
        <taxon>Discinaceae</taxon>
        <taxon>Discina</taxon>
    </lineage>
</organism>
<proteinExistence type="predicted"/>
<dbReference type="Pfam" id="PF07942">
    <property type="entry name" value="CARME"/>
    <property type="match status" value="1"/>
</dbReference>
<reference evidence="2 3" key="1">
    <citation type="submission" date="2024-02" db="EMBL/GenBank/DDBJ databases">
        <title>Discinaceae phylogenomics.</title>
        <authorList>
            <person name="Dirks A.C."/>
            <person name="James T.Y."/>
        </authorList>
    </citation>
    <scope>NUCLEOTIDE SEQUENCE [LARGE SCALE GENOMIC DNA]</scope>
    <source>
        <strain evidence="2 3">ACD0624</strain>
    </source>
</reference>